<evidence type="ECO:0000256" key="5">
    <source>
        <dbReference type="ARBA" id="ARBA00022833"/>
    </source>
</evidence>
<protein>
    <submittedName>
        <fullName evidence="13">Zinc finger protein 782</fullName>
    </submittedName>
</protein>
<keyword evidence="14" id="KW-1185">Reference proteome</keyword>
<keyword evidence="5" id="KW-0862">Zinc</keyword>
<sequence>MSASAVGRAGASRAMHDVVRVRVTNDATRRANVLGLNAAVAAVAGGDRPPPPPAAIRTGESRLTWSERDRDGAAHLSPRAARPATGPPPPNLTYKKAAYEHKQTEYMRLSVYRSLTFRSLANDQPVSPEAFTVSSDAIGRHGDIVGVRPPRVYRSQRATAGSRPRRGRGHAQEALWEIDPLISVVQGDGLPAYICQICESELSICYDFVMKCETADRSLRQLTSDLTAELFTDELQYKLEADIPHESEAFHDSQYAFEDSKHDDNEKPQCLNAHAIDLLESPLEVEPKSELEAYDDTQLGLDDVPAENGSFDLHDDLQKIFANSRKGRHKMHKKRRKRKSLGPIQCVVCGLMVNSRSAMEIHARTHTGEKPFSCPACEARYPSKGHLKRHYETYHTNRERKFTCETCGNSFYRKNDIIVHMRRHTGETPYACPCCPKKFQQITTLIRHKRTHTGDKPYSCPICAKAFADKSMVTKHMSVHSDEKKFSCHLCTKSLKSKSALRQHLKLHSNEKHNVCNFCGSAFAAKGNLKAHIRRVHSEKSGQCNICLKTFANLEAHMPKHTGEKPFTCETCRRSFITKRSLANHIVFKHQNIDKYKCTVSNCTKTFPAPSMLEYHFLKQHSNETPFVCQHCSRGFFRISDLSRHLRVSHMDLQVKPSKSPS</sequence>
<dbReference type="FunFam" id="3.30.160.60:FF:002343">
    <property type="entry name" value="Zinc finger protein 33A"/>
    <property type="match status" value="1"/>
</dbReference>
<evidence type="ECO:0000256" key="10">
    <source>
        <dbReference type="PROSITE-ProRule" id="PRU00042"/>
    </source>
</evidence>
<dbReference type="PROSITE" id="PS00028">
    <property type="entry name" value="ZINC_FINGER_C2H2_1"/>
    <property type="match status" value="10"/>
</dbReference>
<keyword evidence="9" id="KW-0539">Nucleus</keyword>
<keyword evidence="7" id="KW-0238">DNA-binding</keyword>
<feature type="domain" description="C2H2-type" evidence="12">
    <location>
        <begin position="402"/>
        <end position="429"/>
    </location>
</feature>
<dbReference type="GO" id="GO:0000981">
    <property type="term" value="F:DNA-binding transcription factor activity, RNA polymerase II-specific"/>
    <property type="evidence" value="ECO:0007669"/>
    <property type="project" value="TreeGrafter"/>
</dbReference>
<evidence type="ECO:0000256" key="8">
    <source>
        <dbReference type="ARBA" id="ARBA00023163"/>
    </source>
</evidence>
<reference evidence="13 14" key="1">
    <citation type="journal article" date="2019" name="Commun. Biol.">
        <title>The bagworm genome reveals a unique fibroin gene that provides high tensile strength.</title>
        <authorList>
            <person name="Kono N."/>
            <person name="Nakamura H."/>
            <person name="Ohtoshi R."/>
            <person name="Tomita M."/>
            <person name="Numata K."/>
            <person name="Arakawa K."/>
        </authorList>
    </citation>
    <scope>NUCLEOTIDE SEQUENCE [LARGE SCALE GENOMIC DNA]</scope>
</reference>
<evidence type="ECO:0000256" key="3">
    <source>
        <dbReference type="ARBA" id="ARBA00022737"/>
    </source>
</evidence>
<dbReference type="SUPFAM" id="SSF57667">
    <property type="entry name" value="beta-beta-alpha zinc fingers"/>
    <property type="match status" value="6"/>
</dbReference>
<dbReference type="FunFam" id="3.30.160.60:FF:000100">
    <property type="entry name" value="Zinc finger 45-like"/>
    <property type="match status" value="1"/>
</dbReference>
<dbReference type="OrthoDB" id="40579at2759"/>
<feature type="domain" description="C2H2-type" evidence="12">
    <location>
        <begin position="458"/>
        <end position="485"/>
    </location>
</feature>
<dbReference type="Gene3D" id="3.30.160.60">
    <property type="entry name" value="Classic Zinc Finger"/>
    <property type="match status" value="10"/>
</dbReference>
<keyword evidence="2" id="KW-0479">Metal-binding</keyword>
<accession>A0A4C1UES8</accession>
<keyword evidence="8" id="KW-0804">Transcription</keyword>
<dbReference type="PANTHER" id="PTHR24409">
    <property type="entry name" value="ZINC FINGER PROTEIN 142"/>
    <property type="match status" value="1"/>
</dbReference>
<dbReference type="Proteomes" id="UP000299102">
    <property type="component" value="Unassembled WGS sequence"/>
</dbReference>
<evidence type="ECO:0000256" key="7">
    <source>
        <dbReference type="ARBA" id="ARBA00023125"/>
    </source>
</evidence>
<dbReference type="FunFam" id="3.30.160.60:FF:000765">
    <property type="entry name" value="Zinc finger 45-like"/>
    <property type="match status" value="1"/>
</dbReference>
<dbReference type="GO" id="GO:0000977">
    <property type="term" value="F:RNA polymerase II transcription regulatory region sequence-specific DNA binding"/>
    <property type="evidence" value="ECO:0007669"/>
    <property type="project" value="TreeGrafter"/>
</dbReference>
<dbReference type="InterPro" id="IPR036236">
    <property type="entry name" value="Znf_C2H2_sf"/>
</dbReference>
<name>A0A4C1UES8_EUMVA</name>
<evidence type="ECO:0000256" key="4">
    <source>
        <dbReference type="ARBA" id="ARBA00022771"/>
    </source>
</evidence>
<gene>
    <name evidence="13" type="primary">ZNF782</name>
    <name evidence="13" type="ORF">EVAR_15836_1</name>
</gene>
<keyword evidence="4 10" id="KW-0863">Zinc-finger</keyword>
<dbReference type="FunFam" id="3.30.160.60:FF:000322">
    <property type="entry name" value="GDNF-inducible zinc finger protein 1"/>
    <property type="match status" value="1"/>
</dbReference>
<evidence type="ECO:0000256" key="9">
    <source>
        <dbReference type="ARBA" id="ARBA00023242"/>
    </source>
</evidence>
<evidence type="ECO:0000256" key="2">
    <source>
        <dbReference type="ARBA" id="ARBA00022723"/>
    </source>
</evidence>
<evidence type="ECO:0000256" key="6">
    <source>
        <dbReference type="ARBA" id="ARBA00023015"/>
    </source>
</evidence>
<dbReference type="GO" id="GO:0008270">
    <property type="term" value="F:zinc ion binding"/>
    <property type="evidence" value="ECO:0007669"/>
    <property type="project" value="UniProtKB-KW"/>
</dbReference>
<feature type="domain" description="C2H2-type" evidence="12">
    <location>
        <begin position="486"/>
        <end position="513"/>
    </location>
</feature>
<dbReference type="STRING" id="151549.A0A4C1UES8"/>
<dbReference type="PANTHER" id="PTHR24409:SF295">
    <property type="entry name" value="AZ2-RELATED"/>
    <property type="match status" value="1"/>
</dbReference>
<feature type="domain" description="C2H2-type" evidence="12">
    <location>
        <begin position="372"/>
        <end position="400"/>
    </location>
</feature>
<dbReference type="GO" id="GO:0048598">
    <property type="term" value="P:embryonic morphogenesis"/>
    <property type="evidence" value="ECO:0007669"/>
    <property type="project" value="UniProtKB-ARBA"/>
</dbReference>
<feature type="domain" description="C2H2-type" evidence="12">
    <location>
        <begin position="567"/>
        <end position="595"/>
    </location>
</feature>
<dbReference type="AlphaFoldDB" id="A0A4C1UES8"/>
<dbReference type="GO" id="GO:0005634">
    <property type="term" value="C:nucleus"/>
    <property type="evidence" value="ECO:0007669"/>
    <property type="project" value="UniProtKB-SubCell"/>
</dbReference>
<dbReference type="FunFam" id="3.30.160.60:FF:000624">
    <property type="entry name" value="zinc finger protein 697"/>
    <property type="match status" value="1"/>
</dbReference>
<comment type="subcellular location">
    <subcellularLocation>
        <location evidence="1">Nucleus</location>
    </subcellularLocation>
</comment>
<feature type="domain" description="C2H2-type" evidence="12">
    <location>
        <begin position="596"/>
        <end position="626"/>
    </location>
</feature>
<keyword evidence="6" id="KW-0805">Transcription regulation</keyword>
<dbReference type="Pfam" id="PF00096">
    <property type="entry name" value="zf-C2H2"/>
    <property type="match status" value="6"/>
</dbReference>
<evidence type="ECO:0000256" key="1">
    <source>
        <dbReference type="ARBA" id="ARBA00004123"/>
    </source>
</evidence>
<feature type="domain" description="C2H2-type" evidence="12">
    <location>
        <begin position="344"/>
        <end position="371"/>
    </location>
</feature>
<dbReference type="EMBL" id="BGZK01000164">
    <property type="protein sequence ID" value="GBP24630.1"/>
    <property type="molecule type" value="Genomic_DNA"/>
</dbReference>
<evidence type="ECO:0000259" key="12">
    <source>
        <dbReference type="PROSITE" id="PS50157"/>
    </source>
</evidence>
<dbReference type="PROSITE" id="PS50157">
    <property type="entry name" value="ZINC_FINGER_C2H2_2"/>
    <property type="match status" value="10"/>
</dbReference>
<dbReference type="SUPFAM" id="SSF57716">
    <property type="entry name" value="Glucocorticoid receptor-like (DNA-binding domain)"/>
    <property type="match status" value="1"/>
</dbReference>
<dbReference type="SMART" id="SM00355">
    <property type="entry name" value="ZnF_C2H2"/>
    <property type="match status" value="11"/>
</dbReference>
<proteinExistence type="predicted"/>
<comment type="caution">
    <text evidence="13">The sequence shown here is derived from an EMBL/GenBank/DDBJ whole genome shotgun (WGS) entry which is preliminary data.</text>
</comment>
<organism evidence="13 14">
    <name type="scientific">Eumeta variegata</name>
    <name type="common">Bagworm moth</name>
    <name type="synonym">Eumeta japonica</name>
    <dbReference type="NCBI Taxonomy" id="151549"/>
    <lineage>
        <taxon>Eukaryota</taxon>
        <taxon>Metazoa</taxon>
        <taxon>Ecdysozoa</taxon>
        <taxon>Arthropoda</taxon>
        <taxon>Hexapoda</taxon>
        <taxon>Insecta</taxon>
        <taxon>Pterygota</taxon>
        <taxon>Neoptera</taxon>
        <taxon>Endopterygota</taxon>
        <taxon>Lepidoptera</taxon>
        <taxon>Glossata</taxon>
        <taxon>Ditrysia</taxon>
        <taxon>Tineoidea</taxon>
        <taxon>Psychidae</taxon>
        <taxon>Oiketicinae</taxon>
        <taxon>Eumeta</taxon>
    </lineage>
</organism>
<dbReference type="InterPro" id="IPR013087">
    <property type="entry name" value="Znf_C2H2_type"/>
</dbReference>
<evidence type="ECO:0000313" key="13">
    <source>
        <dbReference type="EMBL" id="GBP24630.1"/>
    </source>
</evidence>
<keyword evidence="3" id="KW-0677">Repeat</keyword>
<evidence type="ECO:0000256" key="11">
    <source>
        <dbReference type="SAM" id="MobiDB-lite"/>
    </source>
</evidence>
<feature type="region of interest" description="Disordered" evidence="11">
    <location>
        <begin position="44"/>
        <end position="92"/>
    </location>
</feature>
<evidence type="ECO:0000313" key="14">
    <source>
        <dbReference type="Proteomes" id="UP000299102"/>
    </source>
</evidence>
<feature type="domain" description="C2H2-type" evidence="12">
    <location>
        <begin position="514"/>
        <end position="542"/>
    </location>
</feature>
<feature type="domain" description="C2H2-type" evidence="12">
    <location>
        <begin position="627"/>
        <end position="655"/>
    </location>
</feature>
<feature type="domain" description="C2H2-type" evidence="12">
    <location>
        <begin position="430"/>
        <end position="457"/>
    </location>
</feature>